<evidence type="ECO:0000313" key="2">
    <source>
        <dbReference type="EMBL" id="KAL1246727.1"/>
    </source>
</evidence>
<dbReference type="EMBL" id="JAYMGO010000134">
    <property type="protein sequence ID" value="KAL1246727.1"/>
    <property type="molecule type" value="Genomic_DNA"/>
</dbReference>
<organism evidence="2 3">
    <name type="scientific">Cirrhinus molitorella</name>
    <name type="common">mud carp</name>
    <dbReference type="NCBI Taxonomy" id="172907"/>
    <lineage>
        <taxon>Eukaryota</taxon>
        <taxon>Metazoa</taxon>
        <taxon>Chordata</taxon>
        <taxon>Craniata</taxon>
        <taxon>Vertebrata</taxon>
        <taxon>Euteleostomi</taxon>
        <taxon>Actinopterygii</taxon>
        <taxon>Neopterygii</taxon>
        <taxon>Teleostei</taxon>
        <taxon>Ostariophysi</taxon>
        <taxon>Cypriniformes</taxon>
        <taxon>Cyprinidae</taxon>
        <taxon>Labeoninae</taxon>
        <taxon>Labeonini</taxon>
        <taxon>Cirrhinus</taxon>
    </lineage>
</organism>
<feature type="compositionally biased region" description="Polar residues" evidence="1">
    <location>
        <begin position="15"/>
        <end position="32"/>
    </location>
</feature>
<sequence length="129" mass="14802">MNCIRNERERPHTPQHISAQPTATVAVVPTNSRPVRPATVQQEMQRCFPSLYSGGKRKRKSADIPRVSVIKFMEMQFCLQPENRQNPKRRQCFCKRVLGKKDHKSCDNVDHGEVAVDKEGHSVLPRALR</sequence>
<keyword evidence="3" id="KW-1185">Reference proteome</keyword>
<feature type="non-terminal residue" evidence="2">
    <location>
        <position position="129"/>
    </location>
</feature>
<evidence type="ECO:0000256" key="1">
    <source>
        <dbReference type="SAM" id="MobiDB-lite"/>
    </source>
</evidence>
<feature type="compositionally biased region" description="Basic and acidic residues" evidence="1">
    <location>
        <begin position="1"/>
        <end position="12"/>
    </location>
</feature>
<gene>
    <name evidence="2" type="ORF">QQF64_034341</name>
</gene>
<proteinExistence type="predicted"/>
<reference evidence="2 3" key="1">
    <citation type="submission" date="2023-09" db="EMBL/GenBank/DDBJ databases">
        <authorList>
            <person name="Wang M."/>
        </authorList>
    </citation>
    <scope>NUCLEOTIDE SEQUENCE [LARGE SCALE GENOMIC DNA]</scope>
    <source>
        <strain evidence="2">GT-2023</strain>
        <tissue evidence="2">Liver</tissue>
    </source>
</reference>
<name>A0ABR3L1P8_9TELE</name>
<accession>A0ABR3L1P8</accession>
<feature type="region of interest" description="Disordered" evidence="1">
    <location>
        <begin position="1"/>
        <end position="32"/>
    </location>
</feature>
<protein>
    <submittedName>
        <fullName evidence="2">Uncharacterized protein</fullName>
    </submittedName>
</protein>
<comment type="caution">
    <text evidence="2">The sequence shown here is derived from an EMBL/GenBank/DDBJ whole genome shotgun (WGS) entry which is preliminary data.</text>
</comment>
<evidence type="ECO:0000313" key="3">
    <source>
        <dbReference type="Proteomes" id="UP001558613"/>
    </source>
</evidence>
<dbReference type="Proteomes" id="UP001558613">
    <property type="component" value="Unassembled WGS sequence"/>
</dbReference>